<protein>
    <submittedName>
        <fullName evidence="1">Uncharacterized protein</fullName>
    </submittedName>
</protein>
<accession>A0AAF0DQW9</accession>
<dbReference type="EMBL" id="CP120631">
    <property type="protein sequence ID" value="WEW61671.1"/>
    <property type="molecule type" value="Genomic_DNA"/>
</dbReference>
<evidence type="ECO:0000313" key="2">
    <source>
        <dbReference type="Proteomes" id="UP001219355"/>
    </source>
</evidence>
<reference evidence="1" key="1">
    <citation type="submission" date="2023-03" db="EMBL/GenBank/DDBJ databases">
        <title>Emydomyces testavorans Genome Sequence.</title>
        <authorList>
            <person name="Hoyer L."/>
        </authorList>
    </citation>
    <scope>NUCLEOTIDE SEQUENCE</scope>
    <source>
        <strain evidence="1">16-2883</strain>
    </source>
</reference>
<organism evidence="1 2">
    <name type="scientific">Emydomyces testavorans</name>
    <dbReference type="NCBI Taxonomy" id="2070801"/>
    <lineage>
        <taxon>Eukaryota</taxon>
        <taxon>Fungi</taxon>
        <taxon>Dikarya</taxon>
        <taxon>Ascomycota</taxon>
        <taxon>Pezizomycotina</taxon>
        <taxon>Eurotiomycetes</taxon>
        <taxon>Eurotiomycetidae</taxon>
        <taxon>Onygenales</taxon>
        <taxon>Nannizziopsiaceae</taxon>
        <taxon>Emydomyces</taxon>
    </lineage>
</organism>
<proteinExistence type="predicted"/>
<dbReference type="AlphaFoldDB" id="A0AAF0DQW9"/>
<keyword evidence="2" id="KW-1185">Reference proteome</keyword>
<evidence type="ECO:0000313" key="1">
    <source>
        <dbReference type="EMBL" id="WEW61671.1"/>
    </source>
</evidence>
<gene>
    <name evidence="1" type="ORF">PRK78_007163</name>
</gene>
<name>A0AAF0DQW9_9EURO</name>
<sequence>MNASANSRVLDKSISMTPCPGTVTSSAALHYNHGAGERVRRSDREIDEYWSAVVTEEPVSDHLKILIREDLKRAWHFQREAEFLQITKLRWASTDSVRIVLKDAVGKVKPRKLAYLCNKPTAFYWLQSAQWTGASGQRNQTPTIIFAAIYEKWIRCHNTQPNIEYGHFFANPVRITSIGPSTVRGVIDAHRSLCAQASRLINQAKGRADNIIEQHPSSSQHYSLLPLYHSIVVIIDRFDSSDTEPESDGHVSLCKIGERQTVLIARTGMEEGLSAPISLESLKSQSLPLERSDVAPEDTDVVRVSLAAAVEYIVSLEMREGLANSKEKHEPSIDISLCPCIPQSFTSSEVDDSAEAWADVFMEEAEKHGYDNILDTWESIRRVRAGQIGETFREFKPWPIGNIWKW</sequence>
<dbReference type="Proteomes" id="UP001219355">
    <property type="component" value="Chromosome 5"/>
</dbReference>